<dbReference type="Pfam" id="PF00588">
    <property type="entry name" value="SpoU_methylase"/>
    <property type="match status" value="1"/>
</dbReference>
<comment type="catalytic activity">
    <reaction evidence="7">
        <text>guanosine(18) in tRNA + S-adenosyl-L-methionine = 2'-O-methylguanosine(18) in tRNA + S-adenosyl-L-homocysteine + H(+)</text>
        <dbReference type="Rhea" id="RHEA:20077"/>
        <dbReference type="Rhea" id="RHEA-COMP:10190"/>
        <dbReference type="Rhea" id="RHEA-COMP:10192"/>
        <dbReference type="ChEBI" id="CHEBI:15378"/>
        <dbReference type="ChEBI" id="CHEBI:57856"/>
        <dbReference type="ChEBI" id="CHEBI:59789"/>
        <dbReference type="ChEBI" id="CHEBI:74269"/>
        <dbReference type="ChEBI" id="CHEBI:74445"/>
        <dbReference type="EC" id="2.1.1.34"/>
    </reaction>
    <physiologicalReaction direction="left-to-right" evidence="7">
        <dbReference type="Rhea" id="RHEA:20078"/>
    </physiologicalReaction>
</comment>
<dbReference type="PANTHER" id="PTHR12029:SF11">
    <property type="entry name" value="METHYLTRANSFERASE TARBP1-RELATED"/>
    <property type="match status" value="1"/>
</dbReference>
<dbReference type="CDD" id="cd18091">
    <property type="entry name" value="SpoU-like_TRM3-like"/>
    <property type="match status" value="1"/>
</dbReference>
<protein>
    <recommendedName>
        <fullName evidence="10">tRNA (guanosine(18)-2'-O)-methyltransferase TARBP1</fullName>
        <ecNumber evidence="9">2.1.1.34</ecNumber>
    </recommendedName>
    <alternativeName>
        <fullName evidence="11">TAR RNA-binding protein 1</fullName>
    </alternativeName>
</protein>
<evidence type="ECO:0000256" key="2">
    <source>
        <dbReference type="ARBA" id="ARBA00022603"/>
    </source>
</evidence>
<comment type="function">
    <text evidence="8">S-adenosyl-L-methionine-dependent 2'-O-ribose methyltransferase that catalyzes the formation of 2'-O-methylguanosine at position 18 (Gm18) in a subset of tRNA. Selectively mediates Gm18 methylation of tRNAGln-TTG/CTG and tRNASer-TGA/GCT. Gm18 modification can enhance the stability of modified tRNAs.</text>
</comment>
<evidence type="ECO:0000256" key="4">
    <source>
        <dbReference type="ARBA" id="ARBA00022691"/>
    </source>
</evidence>
<dbReference type="InterPro" id="IPR001537">
    <property type="entry name" value="SpoU_MeTrfase"/>
</dbReference>
<dbReference type="InterPro" id="IPR029026">
    <property type="entry name" value="tRNA_m1G_MTases_N"/>
</dbReference>
<keyword evidence="6" id="KW-0007">Acetylation</keyword>
<dbReference type="SUPFAM" id="SSF75217">
    <property type="entry name" value="alpha/beta knot"/>
    <property type="match status" value="1"/>
</dbReference>
<dbReference type="KEGG" id="lak:106168354"/>
<evidence type="ECO:0000256" key="10">
    <source>
        <dbReference type="ARBA" id="ARBA00093636"/>
    </source>
</evidence>
<dbReference type="SUPFAM" id="SSF48371">
    <property type="entry name" value="ARM repeat"/>
    <property type="match status" value="1"/>
</dbReference>
<feature type="domain" description="tRNA/rRNA methyltransferase SpoU type" evidence="12">
    <location>
        <begin position="1421"/>
        <end position="1562"/>
    </location>
</feature>
<keyword evidence="5" id="KW-0694">RNA-binding</keyword>
<dbReference type="GeneID" id="106168354"/>
<keyword evidence="14" id="KW-1185">Reference proteome</keyword>
<evidence type="ECO:0000259" key="13">
    <source>
        <dbReference type="Pfam" id="PF25050"/>
    </source>
</evidence>
<name>A0A1S3IZ64_LINAN</name>
<dbReference type="Gene3D" id="3.40.1280.10">
    <property type="match status" value="1"/>
</dbReference>
<dbReference type="InterPro" id="IPR045330">
    <property type="entry name" value="TRM3/TARBP1"/>
</dbReference>
<dbReference type="PANTHER" id="PTHR12029">
    <property type="entry name" value="RNA METHYLTRANSFERASE"/>
    <property type="match status" value="1"/>
</dbReference>
<evidence type="ECO:0000256" key="3">
    <source>
        <dbReference type="ARBA" id="ARBA00022679"/>
    </source>
</evidence>
<evidence type="ECO:0000256" key="11">
    <source>
        <dbReference type="ARBA" id="ARBA00093656"/>
    </source>
</evidence>
<evidence type="ECO:0000256" key="5">
    <source>
        <dbReference type="ARBA" id="ARBA00022884"/>
    </source>
</evidence>
<evidence type="ECO:0000256" key="6">
    <source>
        <dbReference type="ARBA" id="ARBA00022990"/>
    </source>
</evidence>
<dbReference type="InterPro" id="IPR029028">
    <property type="entry name" value="Alpha/beta_knot_MTases"/>
</dbReference>
<evidence type="ECO:0000259" key="12">
    <source>
        <dbReference type="Pfam" id="PF00588"/>
    </source>
</evidence>
<keyword evidence="4" id="KW-0949">S-adenosyl-L-methionine</keyword>
<dbReference type="GO" id="GO:0030488">
    <property type="term" value="P:tRNA methylation"/>
    <property type="evidence" value="ECO:0007669"/>
    <property type="project" value="InterPro"/>
</dbReference>
<proteinExistence type="inferred from homology"/>
<dbReference type="InParanoid" id="A0A1S3IZ64"/>
<comment type="similarity">
    <text evidence="1">Belongs to the class IV-like SAM-binding methyltransferase superfamily. RNA methyltransferase TrmH family.</text>
</comment>
<sequence>MDPVSELVVTKVLSAQPNAVVGSIQMNDLVLSLIKDILPLLDISFQSNTTLLNHVKALTSMVKKASEQESCNDLNLASIIEQVCFPVLRMFDENKEDRKLMHAVCELLVTTFISPQKTVGPNNQLMEKLSSELIAICKSSLKSGRSELGCKHSMSEPKLVKFSESCAIEVLSYILGAQSHILDTDSSHFALLSETELDEAFSILMDMVRDTNINTTAKIVGSLIMKILSLDPNRTFHKVNQLYDLALAFNSEGSNDDSGSNYGKAYLILCALADFILPNHTTTVTSDVRKNCKFWACIQTGLISNDTLTRKRSMYLLKRALDVTKHCRKGIETYHEVRGAVFFWSPETEKETDVMWNDLILLLETLDEKQVHVLNPLMPRINNLIKATWSRKEGPSLLHTSWLWILFTKIQKHDSTYVKKWGMSVLLELDLKQCPLLEQNEVQSILGPLVVMLKEPGLYMRVQDSPVGSPPFIADRLVKFLQSCFDALQENRRANFFHSLLHIMVSQYWSSPPLLCIAQALSSLPASPMWSRKTLELLRETMTTLLRTSEPYIREATICLLVMSVLKHSNLEDVPPEDVASVLAVLTRDGCFRRGTFLYVRCVTWLRETCGKKEASLWNPKSVAKYLASSMREILLLKAQKDDHKVQKLVRVLLLSVDAGVVNLKSQDEIITMETLLHPVVKTLQSVNSRAYMSTSEAQQALKIMTILLTETESESTDELHFYIHQLVEICLPDTVLFVKRTIESTLCNPAQLEHLDVLLKSLYWFLGGGCRHKQQPEHIIIQDLLQWGMNMMKGSVEKERMTCLVHQIVAMETVSILGEVLLTCNLSHDEILRQMISLFLETMKNIVKTILERPSDTDDSEISTSDRGSFISKFLVAEIKCVKMSLQFRLGTCGYTYRELLEKCFQAVSVLSREFLIPAIQCAHLIIPMVIEEDEVLVASTLSLLWTKTEEETKTALYWEILQEFSNLAFQPALLRCQMKSAIMEALKKLIDSMFTKGDTKNGIVNPIITNLSRFLSTDNNIKYAVQHLDVLISACLFGPIYKKNQKIYGDICSYVESLGEEVAVNQLIDRSCKEDNMVRVHIINLLSHLDPANPDHHQFSVAFIQALQEKHMELVKIEAKRSFPNSLQHRERYRLMGALLVLEPMLNREEATDTFQTLSTECLGSETQPSVRYLTEWMIIKLSFRFPHLRQGLWKQLSKATEKRPAIVCSLISVLAHLGFILPQDQQVAYFAEAIPNFVPWCMAHHFNIRIHAHAAVNKTWRTCKEQQFVEMLEKYSWLEKCVEFSLKSSGASKNTHKLLEDFWFLHKFHPIQDYSLETIYHTIPMLSGIIAEEWILPKDFLNKSLSWVGEGVLPVHNLRGDLKNCQPGTWRIKRREGEESEEISEGDVQKKVIPWKEMLPSEEMEEDIGRTLHSPGQLILVTSLIDRPPNLGGLCRTSEIFRVSEYVIGNIKYVEDKNFQSLCVSAEKWIPIKEVPPHKLQTYLTEMQSEGYTLVGVEQTANSVSLTEYEFPTKTLLLLGNERRGIPVDLIQMLDVCVEIPQQGVIRSLNVHVSGALLIWEYRRQQLMKTVT</sequence>
<keyword evidence="2 15" id="KW-0489">Methyltransferase</keyword>
<organism evidence="14 15">
    <name type="scientific">Lingula anatina</name>
    <name type="common">Brachiopod</name>
    <name type="synonym">Lingula unguis</name>
    <dbReference type="NCBI Taxonomy" id="7574"/>
    <lineage>
        <taxon>Eukaryota</taxon>
        <taxon>Metazoa</taxon>
        <taxon>Spiralia</taxon>
        <taxon>Lophotrochozoa</taxon>
        <taxon>Brachiopoda</taxon>
        <taxon>Linguliformea</taxon>
        <taxon>Lingulata</taxon>
        <taxon>Lingulida</taxon>
        <taxon>Linguloidea</taxon>
        <taxon>Lingulidae</taxon>
        <taxon>Lingula</taxon>
    </lineage>
</organism>
<dbReference type="EC" id="2.1.1.34" evidence="9"/>
<dbReference type="InterPro" id="IPR044748">
    <property type="entry name" value="Trm3/TARBP1_C"/>
</dbReference>
<feature type="domain" description="TARBP1" evidence="13">
    <location>
        <begin position="266"/>
        <end position="431"/>
    </location>
</feature>
<dbReference type="STRING" id="7574.A0A1S3IZ64"/>
<dbReference type="InterPro" id="IPR056921">
    <property type="entry name" value="TARBP1_dom"/>
</dbReference>
<dbReference type="Proteomes" id="UP000085678">
    <property type="component" value="Unplaced"/>
</dbReference>
<accession>A0A1S3IZ64</accession>
<dbReference type="FunFam" id="3.40.1280.10:FF:000010">
    <property type="entry name" value="probable methyltransferase TARBP1"/>
    <property type="match status" value="1"/>
</dbReference>
<reference evidence="15" key="1">
    <citation type="submission" date="2025-08" db="UniProtKB">
        <authorList>
            <consortium name="RefSeq"/>
        </authorList>
    </citation>
    <scope>IDENTIFICATION</scope>
    <source>
        <tissue evidence="15">Gonads</tissue>
    </source>
</reference>
<evidence type="ECO:0000256" key="1">
    <source>
        <dbReference type="ARBA" id="ARBA00007228"/>
    </source>
</evidence>
<evidence type="ECO:0000313" key="14">
    <source>
        <dbReference type="Proteomes" id="UP000085678"/>
    </source>
</evidence>
<evidence type="ECO:0000313" key="15">
    <source>
        <dbReference type="RefSeq" id="XP_013402839.1"/>
    </source>
</evidence>
<dbReference type="GO" id="GO:0003723">
    <property type="term" value="F:RNA binding"/>
    <property type="evidence" value="ECO:0007669"/>
    <property type="project" value="UniProtKB-KW"/>
</dbReference>
<gene>
    <name evidence="15" type="primary">LOC106168354</name>
</gene>
<evidence type="ECO:0000256" key="7">
    <source>
        <dbReference type="ARBA" id="ARBA00093266"/>
    </source>
</evidence>
<dbReference type="InterPro" id="IPR016024">
    <property type="entry name" value="ARM-type_fold"/>
</dbReference>
<dbReference type="OrthoDB" id="241340at2759"/>
<evidence type="ECO:0000256" key="9">
    <source>
        <dbReference type="ARBA" id="ARBA00093594"/>
    </source>
</evidence>
<dbReference type="Pfam" id="PF25050">
    <property type="entry name" value="TARBP1"/>
    <property type="match status" value="1"/>
</dbReference>
<keyword evidence="3" id="KW-0808">Transferase</keyword>
<evidence type="ECO:0000256" key="8">
    <source>
        <dbReference type="ARBA" id="ARBA00093361"/>
    </source>
</evidence>
<dbReference type="RefSeq" id="XP_013402839.1">
    <property type="nucleotide sequence ID" value="XM_013547385.1"/>
</dbReference>
<dbReference type="GO" id="GO:0141100">
    <property type="term" value="F:tRNA (guanine(18)-2'-O)-methyltransferase activity"/>
    <property type="evidence" value="ECO:0007669"/>
    <property type="project" value="UniProtKB-EC"/>
</dbReference>